<accession>V4AD06</accession>
<reference evidence="1 2" key="1">
    <citation type="journal article" date="2013" name="Nature">
        <title>Insights into bilaterian evolution from three spiralian genomes.</title>
        <authorList>
            <person name="Simakov O."/>
            <person name="Marletaz F."/>
            <person name="Cho S.J."/>
            <person name="Edsinger-Gonzales E."/>
            <person name="Havlak P."/>
            <person name="Hellsten U."/>
            <person name="Kuo D.H."/>
            <person name="Larsson T."/>
            <person name="Lv J."/>
            <person name="Arendt D."/>
            <person name="Savage R."/>
            <person name="Osoegawa K."/>
            <person name="de Jong P."/>
            <person name="Grimwood J."/>
            <person name="Chapman J.A."/>
            <person name="Shapiro H."/>
            <person name="Aerts A."/>
            <person name="Otillar R.P."/>
            <person name="Terry A.Y."/>
            <person name="Boore J.L."/>
            <person name="Grigoriev I.V."/>
            <person name="Lindberg D.R."/>
            <person name="Seaver E.C."/>
            <person name="Weisblat D.A."/>
            <person name="Putnam N.H."/>
            <person name="Rokhsar D.S."/>
        </authorList>
    </citation>
    <scope>NUCLEOTIDE SEQUENCE [LARGE SCALE GENOMIC DNA]</scope>
</reference>
<dbReference type="EMBL" id="KB201750">
    <property type="protein sequence ID" value="ESO94737.1"/>
    <property type="molecule type" value="Genomic_DNA"/>
</dbReference>
<dbReference type="GeneID" id="20238561"/>
<dbReference type="HOGENOM" id="CLU_2029327_0_0_1"/>
<evidence type="ECO:0000313" key="1">
    <source>
        <dbReference type="EMBL" id="ESO94737.1"/>
    </source>
</evidence>
<dbReference type="KEGG" id="lgi:LOTGIDRAFT_160971"/>
<gene>
    <name evidence="1" type="ORF">LOTGIDRAFT_160971</name>
</gene>
<dbReference type="Proteomes" id="UP000030746">
    <property type="component" value="Unassembled WGS sequence"/>
</dbReference>
<protein>
    <submittedName>
        <fullName evidence="1">Uncharacterized protein</fullName>
    </submittedName>
</protein>
<dbReference type="RefSeq" id="XP_009054478.1">
    <property type="nucleotide sequence ID" value="XM_009056230.1"/>
</dbReference>
<proteinExistence type="predicted"/>
<dbReference type="CTD" id="20238561"/>
<dbReference type="AlphaFoldDB" id="V4AD06"/>
<evidence type="ECO:0000313" key="2">
    <source>
        <dbReference type="Proteomes" id="UP000030746"/>
    </source>
</evidence>
<keyword evidence="2" id="KW-1185">Reference proteome</keyword>
<organism evidence="1 2">
    <name type="scientific">Lottia gigantea</name>
    <name type="common">Giant owl limpet</name>
    <dbReference type="NCBI Taxonomy" id="225164"/>
    <lineage>
        <taxon>Eukaryota</taxon>
        <taxon>Metazoa</taxon>
        <taxon>Spiralia</taxon>
        <taxon>Lophotrochozoa</taxon>
        <taxon>Mollusca</taxon>
        <taxon>Gastropoda</taxon>
        <taxon>Patellogastropoda</taxon>
        <taxon>Lottioidea</taxon>
        <taxon>Lottiidae</taxon>
        <taxon>Lottia</taxon>
    </lineage>
</organism>
<name>V4AD06_LOTGI</name>
<sequence length="122" mass="14136">MAKDTDILRTSYRMTDIFKTSKYTLAPGTFGYLHLEMQKAKPKTDYVLRNIAKPISYTQIREQFISAFKPFVAIMDCMVSGLTGKELCLLECLRVIVDGRMDMGHMKIMKALAFLKRHQEYK</sequence>